<sequence length="91" mass="10805">MIKTMKYSVEFQDGNFIEILKINSHAATRKWTRVKDSIDIETDDDDFDKQFANVMDEETCCSIRDCFDEQPYVEDMDDFIMLTQLDDKEET</sequence>
<evidence type="ECO:0000313" key="2">
    <source>
        <dbReference type="Proteomes" id="UP000001299"/>
    </source>
</evidence>
<dbReference type="RefSeq" id="WP_013282759.1">
    <property type="nucleotide sequence ID" value="NC_014389.1"/>
</dbReference>
<keyword evidence="1" id="KW-0614">Plasmid</keyword>
<dbReference type="Proteomes" id="UP000001299">
    <property type="component" value="Plasmid pCY360"/>
</dbReference>
<name>E0S3X8_BUTPB</name>
<dbReference type="EMBL" id="CP001812">
    <property type="protein sequence ID" value="ADL36110.1"/>
    <property type="molecule type" value="Genomic_DNA"/>
</dbReference>
<dbReference type="HOGENOM" id="CLU_2421390_0_0_9"/>
<organism evidence="1 2">
    <name type="scientific">Butyrivibrio proteoclasticus (strain ATCC 51982 / DSM 14932 / B316)</name>
    <name type="common">Clostridium proteoclasticum</name>
    <dbReference type="NCBI Taxonomy" id="515622"/>
    <lineage>
        <taxon>Bacteria</taxon>
        <taxon>Bacillati</taxon>
        <taxon>Bacillota</taxon>
        <taxon>Clostridia</taxon>
        <taxon>Lachnospirales</taxon>
        <taxon>Lachnospiraceae</taxon>
        <taxon>Butyrivibrio</taxon>
    </lineage>
</organism>
<evidence type="ECO:0000313" key="1">
    <source>
        <dbReference type="EMBL" id="ADL36110.1"/>
    </source>
</evidence>
<geneLocation type="plasmid" evidence="1 2">
    <name>pCY360</name>
</geneLocation>
<gene>
    <name evidence="1" type="ordered locus">bpr_II172</name>
</gene>
<accession>E0S3X8</accession>
<protein>
    <submittedName>
        <fullName evidence="1">Uncharacterized protein</fullName>
    </submittedName>
</protein>
<dbReference type="AlphaFoldDB" id="E0S3X8"/>
<proteinExistence type="predicted"/>
<keyword evidence="2" id="KW-1185">Reference proteome</keyword>
<reference evidence="1 2" key="1">
    <citation type="journal article" date="2010" name="PLoS ONE">
        <title>The glycobiome of the rumen bacterium Butyrivibrio proteoclasticus B316(T) highlights adaptation to a polysaccharide-rich environment.</title>
        <authorList>
            <person name="Kelly W.J."/>
            <person name="Leahy S.C."/>
            <person name="Altermann E."/>
            <person name="Yeoman C.J."/>
            <person name="Dunne J.C."/>
            <person name="Kong Z."/>
            <person name="Pacheco D.M."/>
            <person name="Li D."/>
            <person name="Noel S.J."/>
            <person name="Moon C.D."/>
            <person name="Cookson A.L."/>
            <person name="Attwood G.T."/>
        </authorList>
    </citation>
    <scope>NUCLEOTIDE SEQUENCE [LARGE SCALE GENOMIC DNA]</scope>
    <source>
        <strain evidence="2">ATCC 51982 / DSM 14932 / B316</strain>
        <plasmid evidence="2">Plasmid pCY360</plasmid>
    </source>
</reference>
<dbReference type="KEGG" id="bpb:bpr_II172"/>